<dbReference type="OrthoDB" id="428577at2759"/>
<keyword evidence="3" id="KW-0479">Metal-binding</keyword>
<evidence type="ECO:0000256" key="1">
    <source>
        <dbReference type="ARBA" id="ARBA00004604"/>
    </source>
</evidence>
<feature type="region of interest" description="Disordered" evidence="10">
    <location>
        <begin position="500"/>
        <end position="526"/>
    </location>
</feature>
<name>A0A1E4TDC9_9ASCO</name>
<dbReference type="Pfam" id="PF20644">
    <property type="entry name" value="Rrn7_cyclin_N"/>
    <property type="match status" value="1"/>
</dbReference>
<dbReference type="AlphaFoldDB" id="A0A1E4TDC9"/>
<feature type="domain" description="Rrn7/TAF1B C-terminal cyclin" evidence="13">
    <location>
        <begin position="299"/>
        <end position="458"/>
    </location>
</feature>
<evidence type="ECO:0000256" key="2">
    <source>
        <dbReference type="ARBA" id="ARBA00006899"/>
    </source>
</evidence>
<dbReference type="GO" id="GO:0001164">
    <property type="term" value="F:RNA polymerase I core promoter sequence-specific DNA binding"/>
    <property type="evidence" value="ECO:0007669"/>
    <property type="project" value="InterPro"/>
</dbReference>
<dbReference type="GO" id="GO:0070860">
    <property type="term" value="C:RNA polymerase I core factor complex"/>
    <property type="evidence" value="ECO:0007669"/>
    <property type="project" value="InterPro"/>
</dbReference>
<reference evidence="15" key="1">
    <citation type="submission" date="2016-02" db="EMBL/GenBank/DDBJ databases">
        <title>Comparative genomics of biotechnologically important yeasts.</title>
        <authorList>
            <consortium name="DOE Joint Genome Institute"/>
            <person name="Riley R."/>
            <person name="Haridas S."/>
            <person name="Wolfe K.H."/>
            <person name="Lopes M.R."/>
            <person name="Hittinger C.T."/>
            <person name="Goker M."/>
            <person name="Salamov A."/>
            <person name="Wisecaver J."/>
            <person name="Long T.M."/>
            <person name="Aerts A.L."/>
            <person name="Barry K."/>
            <person name="Choi C."/>
            <person name="Clum A."/>
            <person name="Coughlan A.Y."/>
            <person name="Deshpande S."/>
            <person name="Douglass A.P."/>
            <person name="Hanson S.J."/>
            <person name="Klenk H.-P."/>
            <person name="Labutti K."/>
            <person name="Lapidus A."/>
            <person name="Lindquist E."/>
            <person name="Lipzen A."/>
            <person name="Meier-Kolthoff J.P."/>
            <person name="Ohm R.A."/>
            <person name="Otillar R.P."/>
            <person name="Pangilinan J."/>
            <person name="Peng Y."/>
            <person name="Rokas A."/>
            <person name="Rosa C.A."/>
            <person name="Scheuner C."/>
            <person name="Sibirny A.A."/>
            <person name="Slot J.C."/>
            <person name="Stielow J.B."/>
            <person name="Sun H."/>
            <person name="Kurtzman C.P."/>
            <person name="Blackwell M."/>
            <person name="Jeffries T.W."/>
            <person name="Grigoriev I.V."/>
        </authorList>
    </citation>
    <scope>NUCLEOTIDE SEQUENCE [LARGE SCALE GENOMIC DNA]</scope>
    <source>
        <strain evidence="15">NRRL Y-17796</strain>
    </source>
</reference>
<dbReference type="GO" id="GO:0042790">
    <property type="term" value="P:nucleolar large rRNA transcription by RNA polymerase I"/>
    <property type="evidence" value="ECO:0007669"/>
    <property type="project" value="TreeGrafter"/>
</dbReference>
<keyword evidence="7" id="KW-0238">DNA-binding</keyword>
<dbReference type="GO" id="GO:0008270">
    <property type="term" value="F:zinc ion binding"/>
    <property type="evidence" value="ECO:0007669"/>
    <property type="project" value="UniProtKB-KW"/>
</dbReference>
<evidence type="ECO:0000256" key="6">
    <source>
        <dbReference type="ARBA" id="ARBA00023015"/>
    </source>
</evidence>
<evidence type="ECO:0000313" key="14">
    <source>
        <dbReference type="EMBL" id="ODV89713.1"/>
    </source>
</evidence>
<dbReference type="Pfam" id="PF20645">
    <property type="entry name" value="Rrn7_cyclin_C"/>
    <property type="match status" value="1"/>
</dbReference>
<keyword evidence="15" id="KW-1185">Reference proteome</keyword>
<evidence type="ECO:0000256" key="5">
    <source>
        <dbReference type="ARBA" id="ARBA00022833"/>
    </source>
</evidence>
<sequence>MVEWSKGPVCGVQNCKSTKYVVNDGIYYCSRGHQRAGAVETVMEYDDVLTTARSVRFREARSRIRKTYPRVYQGHRGLALYVQALQTILHAQVNWLIDNRNMPAIIDPLAQRLFAAYMRYCNFHTMSLKTDNKDANEASESEYEFLYSNDSDSDQPRRKTPHPQQRYRPDKARARDRSKYYFNFSAQIAPIIKNFRIRTLADLVVLCYIACLVVHAPICMLDLHHWIISDTNPFPYINAASLTLSNRALSHLHPHYSGILNPKTFPGMQNLLEASQELVGMTGLFKHTQPPLFTGLSLKVNHEHIMLRTCQALLLPIDVFCGALQFVSSMSWSFSHTSRGFPVSHSTVHATVSSTSSGAKLFLADHPELRAAAAVVVAAKLLYGLDGIKRKATEGTGTELTAQVPDWTLWDSLVLKHASEGPSTALYPVTHELLVDSIFQNPYEVWKLDSKEFDSFVNYLETRNIFVDPYGFNVSTRPSHRKRKSHLQFADRLMRIFSKDSKPDDCESSDEDDTDSTQSETAADRVLQIQRSIKSTTDTTTQNLAPWRYVPKHTREPPVIKPGAFYCIVTKSSGFEECKPRRLVLLLQALAAFLALPPGVITDAVSRLEAELTQRRYTRERGLRPENNGSDSNDSESNDQNEDDAVDDDLYLSD</sequence>
<dbReference type="Pfam" id="PF11781">
    <property type="entry name" value="Zn_ribbon_RRN7"/>
    <property type="match status" value="1"/>
</dbReference>
<evidence type="ECO:0000259" key="11">
    <source>
        <dbReference type="Pfam" id="PF11781"/>
    </source>
</evidence>
<keyword evidence="5" id="KW-0862">Zinc</keyword>
<feature type="compositionally biased region" description="Acidic residues" evidence="10">
    <location>
        <begin position="506"/>
        <end position="515"/>
    </location>
</feature>
<comment type="subcellular location">
    <subcellularLocation>
        <location evidence="1">Nucleus</location>
        <location evidence="1">Nucleolus</location>
    </subcellularLocation>
</comment>
<feature type="region of interest" description="Disordered" evidence="10">
    <location>
        <begin position="147"/>
        <end position="173"/>
    </location>
</feature>
<feature type="domain" description="RRN7-type" evidence="11">
    <location>
        <begin position="4"/>
        <end position="37"/>
    </location>
</feature>
<evidence type="ECO:0000259" key="12">
    <source>
        <dbReference type="Pfam" id="PF20644"/>
    </source>
</evidence>
<keyword evidence="4" id="KW-0863">Zinc-finger</keyword>
<feature type="domain" description="Rrn7/TAF1B N-terminal cyclin" evidence="12">
    <location>
        <begin position="85"/>
        <end position="241"/>
    </location>
</feature>
<comment type="similarity">
    <text evidence="2">Belongs to the RRN7/TAF1B family.</text>
</comment>
<feature type="compositionally biased region" description="Acidic residues" evidence="10">
    <location>
        <begin position="633"/>
        <end position="654"/>
    </location>
</feature>
<feature type="region of interest" description="Disordered" evidence="10">
    <location>
        <begin position="616"/>
        <end position="654"/>
    </location>
</feature>
<dbReference type="InterPro" id="IPR033599">
    <property type="entry name" value="TAF1B/Rrn7"/>
</dbReference>
<gene>
    <name evidence="14" type="ORF">CANCADRAFT_142698</name>
</gene>
<dbReference type="Proteomes" id="UP000095023">
    <property type="component" value="Unassembled WGS sequence"/>
</dbReference>
<organism evidence="14 15">
    <name type="scientific">Tortispora caseinolytica NRRL Y-17796</name>
    <dbReference type="NCBI Taxonomy" id="767744"/>
    <lineage>
        <taxon>Eukaryota</taxon>
        <taxon>Fungi</taxon>
        <taxon>Dikarya</taxon>
        <taxon>Ascomycota</taxon>
        <taxon>Saccharomycotina</taxon>
        <taxon>Trigonopsidomycetes</taxon>
        <taxon>Trigonopsidales</taxon>
        <taxon>Trigonopsidaceae</taxon>
        <taxon>Tortispora</taxon>
    </lineage>
</organism>
<evidence type="ECO:0000256" key="10">
    <source>
        <dbReference type="SAM" id="MobiDB-lite"/>
    </source>
</evidence>
<dbReference type="PANTHER" id="PTHR31576:SF2">
    <property type="entry name" value="TATA BOX-BINDING PROTEIN-ASSOCIATED FACTOR RNA POLYMERASE I SUBUNIT B"/>
    <property type="match status" value="1"/>
</dbReference>
<evidence type="ECO:0000313" key="15">
    <source>
        <dbReference type="Proteomes" id="UP000095023"/>
    </source>
</evidence>
<evidence type="ECO:0000256" key="4">
    <source>
        <dbReference type="ARBA" id="ARBA00022771"/>
    </source>
</evidence>
<dbReference type="InterPro" id="IPR021752">
    <property type="entry name" value="TF_Rrn7_Zf"/>
</dbReference>
<accession>A0A1E4TDC9</accession>
<evidence type="ECO:0000256" key="3">
    <source>
        <dbReference type="ARBA" id="ARBA00022723"/>
    </source>
</evidence>
<dbReference type="PANTHER" id="PTHR31576">
    <property type="entry name" value="TATA BOX-BINDING PROTEIN-ASSOCIATED FACTOR RNA POLYMERASE I SUBUNIT B"/>
    <property type="match status" value="1"/>
</dbReference>
<dbReference type="InterPro" id="IPR048538">
    <property type="entry name" value="Rrn7_cyclin_C"/>
</dbReference>
<evidence type="ECO:0000256" key="8">
    <source>
        <dbReference type="ARBA" id="ARBA00023163"/>
    </source>
</evidence>
<keyword evidence="9" id="KW-0539">Nucleus</keyword>
<dbReference type="EMBL" id="KV453843">
    <property type="protein sequence ID" value="ODV89713.1"/>
    <property type="molecule type" value="Genomic_DNA"/>
</dbReference>
<evidence type="ECO:0000256" key="7">
    <source>
        <dbReference type="ARBA" id="ARBA00023125"/>
    </source>
</evidence>
<keyword evidence="8" id="KW-0804">Transcription</keyword>
<dbReference type="InterPro" id="IPR048540">
    <property type="entry name" value="Rrn7_cyclin_N"/>
</dbReference>
<keyword evidence="6" id="KW-0805">Transcription regulation</keyword>
<evidence type="ECO:0000259" key="13">
    <source>
        <dbReference type="Pfam" id="PF20645"/>
    </source>
</evidence>
<protein>
    <submittedName>
        <fullName evidence="14">Uncharacterized protein</fullName>
    </submittedName>
</protein>
<proteinExistence type="inferred from homology"/>
<evidence type="ECO:0000256" key="9">
    <source>
        <dbReference type="ARBA" id="ARBA00023242"/>
    </source>
</evidence>